<dbReference type="CDD" id="cd00093">
    <property type="entry name" value="HTH_XRE"/>
    <property type="match status" value="1"/>
</dbReference>
<protein>
    <submittedName>
        <fullName evidence="2">Helix-turn-helix domain-containing protein</fullName>
    </submittedName>
</protein>
<reference evidence="2 3" key="1">
    <citation type="submission" date="2016-10" db="EMBL/GenBank/DDBJ databases">
        <authorList>
            <person name="de Groot N.N."/>
        </authorList>
    </citation>
    <scope>NUCLEOTIDE SEQUENCE [LARGE SCALE GENOMIC DNA]</scope>
    <source>
        <strain evidence="2 3">L 420-91</strain>
    </source>
</reference>
<accession>A0A1G8EIG1</accession>
<organism evidence="2 3">
    <name type="scientific">Aneurinibacillus thermoaerophilus</name>
    <dbReference type="NCBI Taxonomy" id="143495"/>
    <lineage>
        <taxon>Bacteria</taxon>
        <taxon>Bacillati</taxon>
        <taxon>Bacillota</taxon>
        <taxon>Bacilli</taxon>
        <taxon>Bacillales</taxon>
        <taxon>Paenibacillaceae</taxon>
        <taxon>Aneurinibacillus group</taxon>
        <taxon>Aneurinibacillus</taxon>
    </lineage>
</organism>
<dbReference type="InterPro" id="IPR010982">
    <property type="entry name" value="Lambda_DNA-bd_dom_sf"/>
</dbReference>
<gene>
    <name evidence="2" type="ORF">SAMN04489735_104432</name>
</gene>
<evidence type="ECO:0000259" key="1">
    <source>
        <dbReference type="PROSITE" id="PS50943"/>
    </source>
</evidence>
<dbReference type="Proteomes" id="UP000198956">
    <property type="component" value="Unassembled WGS sequence"/>
</dbReference>
<dbReference type="AlphaFoldDB" id="A0A1G8EIG1"/>
<name>A0A1G8EIG1_ANETH</name>
<sequence>MKKLDLQKIRNRREELRITQEEMARFLGYKTATGYSYIENGRCKIDPDKLPLLSKKLQFKNIEELYSAYENTKMVQKTNSA</sequence>
<dbReference type="InterPro" id="IPR001387">
    <property type="entry name" value="Cro/C1-type_HTH"/>
</dbReference>
<dbReference type="GO" id="GO:0003677">
    <property type="term" value="F:DNA binding"/>
    <property type="evidence" value="ECO:0007669"/>
    <property type="project" value="InterPro"/>
</dbReference>
<dbReference type="SUPFAM" id="SSF47413">
    <property type="entry name" value="lambda repressor-like DNA-binding domains"/>
    <property type="match status" value="1"/>
</dbReference>
<evidence type="ECO:0000313" key="2">
    <source>
        <dbReference type="EMBL" id="SDH69666.1"/>
    </source>
</evidence>
<proteinExistence type="predicted"/>
<feature type="domain" description="HTH cro/C1-type" evidence="1">
    <location>
        <begin position="9"/>
        <end position="65"/>
    </location>
</feature>
<evidence type="ECO:0000313" key="3">
    <source>
        <dbReference type="Proteomes" id="UP000198956"/>
    </source>
</evidence>
<dbReference type="SMART" id="SM00530">
    <property type="entry name" value="HTH_XRE"/>
    <property type="match status" value="1"/>
</dbReference>
<dbReference type="Pfam" id="PF01381">
    <property type="entry name" value="HTH_3"/>
    <property type="match status" value="1"/>
</dbReference>
<dbReference type="EMBL" id="FNDE01000044">
    <property type="protein sequence ID" value="SDH69666.1"/>
    <property type="molecule type" value="Genomic_DNA"/>
</dbReference>
<dbReference type="RefSeq" id="WP_175493656.1">
    <property type="nucleotide sequence ID" value="NZ_FNDE01000044.1"/>
</dbReference>
<dbReference type="PROSITE" id="PS50943">
    <property type="entry name" value="HTH_CROC1"/>
    <property type="match status" value="1"/>
</dbReference>
<dbReference type="Gene3D" id="1.10.260.40">
    <property type="entry name" value="lambda repressor-like DNA-binding domains"/>
    <property type="match status" value="1"/>
</dbReference>